<dbReference type="Proteomes" id="UP000196655">
    <property type="component" value="Unassembled WGS sequence"/>
</dbReference>
<gene>
    <name evidence="4" type="ORF">BWR60_32230</name>
</gene>
<dbReference type="InterPro" id="IPR001343">
    <property type="entry name" value="Hemolysn_Ca-bd"/>
</dbReference>
<keyword evidence="2" id="KW-0964">Secreted</keyword>
<evidence type="ECO:0000256" key="2">
    <source>
        <dbReference type="ARBA" id="ARBA00022525"/>
    </source>
</evidence>
<reference evidence="5" key="1">
    <citation type="submission" date="2017-05" db="EMBL/GenBank/DDBJ databases">
        <authorList>
            <person name="Macchi M."/>
            <person name="Festa S."/>
            <person name="Coppotelli B.M."/>
            <person name="Morelli I.S."/>
        </authorList>
    </citation>
    <scope>NUCLEOTIDE SEQUENCE [LARGE SCALE GENOMIC DNA]</scope>
    <source>
        <strain evidence="5">I</strain>
    </source>
</reference>
<dbReference type="SUPFAM" id="SSF51120">
    <property type="entry name" value="beta-Roll"/>
    <property type="match status" value="4"/>
</dbReference>
<dbReference type="InterPro" id="IPR050557">
    <property type="entry name" value="RTX_toxin/Mannuronan_C5-epim"/>
</dbReference>
<protein>
    <recommendedName>
        <fullName evidence="6">Peptidase M10 serralysin C-terminal domain-containing protein</fullName>
    </recommendedName>
</protein>
<dbReference type="PANTHER" id="PTHR38340">
    <property type="entry name" value="S-LAYER PROTEIN"/>
    <property type="match status" value="1"/>
</dbReference>
<evidence type="ECO:0000256" key="1">
    <source>
        <dbReference type="ARBA" id="ARBA00004613"/>
    </source>
</evidence>
<sequence length="492" mass="48104">MAVFTVLNGTGINGNGVQFGSIGSTIAAGGIAGNPSMSGTSGFVNLVGGGKLSVTGTGLAFTPPFNLSGTVDSMTYAKSGIDVFSITGMSMALATLAGLVTGGDENTVLGAIFSGDDRIFGSTQADTLKGYDGNDTIRGGAGADTIDGGNGSDFANYQGSSAEVNVDLLNHTASGGDAQNDTLTNIENLYGSSNADTLSGDDNANIIGGENGNDTLNGNGGNDHLSGEAGDDTVNGGGGADRLTGGAGADTLNGDAGNDSVDAGADNDQISGGDGNDTLYGGAGDDVLDGGVGNDILEGAAGADTLTGGDGIDTVSYASSPGAVTVVMGGTSTGGDAEGDTMSGIEQVMGSAFDDSITGDANANTLWGLAGNDTLTGGVGADVLKGGAGNDTFAYVSLADSTVALAGKDTVIDFSTGDKIDLSAIDADGNEGNGDTAFTFDTGAFTGAGEIRVLAFANNRYGVYIETTGDQTPESIINVYSDHALTAADFVL</sequence>
<evidence type="ECO:0000313" key="5">
    <source>
        <dbReference type="Proteomes" id="UP000196655"/>
    </source>
</evidence>
<dbReference type="InterPro" id="IPR011049">
    <property type="entry name" value="Serralysin-like_metalloprot_C"/>
</dbReference>
<proteinExistence type="predicted"/>
<dbReference type="OrthoDB" id="5485153at2"/>
<organism evidence="4 5">
    <name type="scientific">Inquilinus limosus</name>
    <dbReference type="NCBI Taxonomy" id="171674"/>
    <lineage>
        <taxon>Bacteria</taxon>
        <taxon>Pseudomonadati</taxon>
        <taxon>Pseudomonadota</taxon>
        <taxon>Alphaproteobacteria</taxon>
        <taxon>Rhodospirillales</taxon>
        <taxon>Rhodospirillaceae</taxon>
        <taxon>Inquilinus</taxon>
    </lineage>
</organism>
<feature type="compositionally biased region" description="Gly residues" evidence="3">
    <location>
        <begin position="235"/>
        <end position="248"/>
    </location>
</feature>
<dbReference type="InterPro" id="IPR018511">
    <property type="entry name" value="Hemolysin-typ_Ca-bd_CS"/>
</dbReference>
<dbReference type="PROSITE" id="PS00330">
    <property type="entry name" value="HEMOLYSIN_CALCIUM"/>
    <property type="match status" value="5"/>
</dbReference>
<evidence type="ECO:0008006" key="6">
    <source>
        <dbReference type="Google" id="ProtNLM"/>
    </source>
</evidence>
<name>A0A211Z2I5_9PROT</name>
<dbReference type="Gene3D" id="2.150.10.10">
    <property type="entry name" value="Serralysin-like metalloprotease, C-terminal"/>
    <property type="match status" value="4"/>
</dbReference>
<dbReference type="PRINTS" id="PR00313">
    <property type="entry name" value="CABNDNGRPT"/>
</dbReference>
<dbReference type="GO" id="GO:0005509">
    <property type="term" value="F:calcium ion binding"/>
    <property type="evidence" value="ECO:0007669"/>
    <property type="project" value="InterPro"/>
</dbReference>
<comment type="caution">
    <text evidence="4">The sequence shown here is derived from an EMBL/GenBank/DDBJ whole genome shotgun (WGS) entry which is preliminary data.</text>
</comment>
<dbReference type="PANTHER" id="PTHR38340:SF1">
    <property type="entry name" value="S-LAYER PROTEIN"/>
    <property type="match status" value="1"/>
</dbReference>
<dbReference type="GO" id="GO:0005576">
    <property type="term" value="C:extracellular region"/>
    <property type="evidence" value="ECO:0007669"/>
    <property type="project" value="UniProtKB-SubCell"/>
</dbReference>
<comment type="subcellular location">
    <subcellularLocation>
        <location evidence="1">Secreted</location>
    </subcellularLocation>
</comment>
<dbReference type="Pfam" id="PF00353">
    <property type="entry name" value="HemolysinCabind"/>
    <property type="match status" value="4"/>
</dbReference>
<dbReference type="RefSeq" id="WP_088156775.1">
    <property type="nucleotide sequence ID" value="NZ_NHON01000117.1"/>
</dbReference>
<evidence type="ECO:0000256" key="3">
    <source>
        <dbReference type="SAM" id="MobiDB-lite"/>
    </source>
</evidence>
<dbReference type="AlphaFoldDB" id="A0A211Z2I5"/>
<accession>A0A211Z2I5</accession>
<feature type="region of interest" description="Disordered" evidence="3">
    <location>
        <begin position="203"/>
        <end position="282"/>
    </location>
</feature>
<dbReference type="EMBL" id="NHON01000117">
    <property type="protein sequence ID" value="OWJ59481.1"/>
    <property type="molecule type" value="Genomic_DNA"/>
</dbReference>
<keyword evidence="5" id="KW-1185">Reference proteome</keyword>
<evidence type="ECO:0000313" key="4">
    <source>
        <dbReference type="EMBL" id="OWJ59481.1"/>
    </source>
</evidence>